<name>A0ABZ2PG44_9NOCA</name>
<proteinExistence type="predicted"/>
<reference evidence="1 2" key="1">
    <citation type="submission" date="2024-03" db="EMBL/GenBank/DDBJ databases">
        <title>Natural products discovery in diverse microorganisms through a two-stage MS feature dereplication strategy.</title>
        <authorList>
            <person name="Zhang R."/>
        </authorList>
    </citation>
    <scope>NUCLEOTIDE SEQUENCE [LARGE SCALE GENOMIC DNA]</scope>
    <source>
        <strain evidence="1 2">18930</strain>
    </source>
</reference>
<accession>A0ABZ2PG44</accession>
<sequence length="112" mass="11973">MTNNGPFNIDPEDARFLCESIEVGKIIGQSGAVGPWGAFFGEAATPRAKPAPETTGEKGDGVWTIYTVTDDGAAIDQVFATELDALRAHKDNTDPTRRVRFLPYGMSVGALD</sequence>
<dbReference type="Proteomes" id="UP001432000">
    <property type="component" value="Chromosome"/>
</dbReference>
<organism evidence="1 2">
    <name type="scientific">Rhodococcus sovatensis</name>
    <dbReference type="NCBI Taxonomy" id="1805840"/>
    <lineage>
        <taxon>Bacteria</taxon>
        <taxon>Bacillati</taxon>
        <taxon>Actinomycetota</taxon>
        <taxon>Actinomycetes</taxon>
        <taxon>Mycobacteriales</taxon>
        <taxon>Nocardiaceae</taxon>
        <taxon>Rhodococcus</taxon>
    </lineage>
</organism>
<evidence type="ECO:0000313" key="1">
    <source>
        <dbReference type="EMBL" id="WXG68088.1"/>
    </source>
</evidence>
<evidence type="ECO:0000313" key="2">
    <source>
        <dbReference type="Proteomes" id="UP001432000"/>
    </source>
</evidence>
<keyword evidence="2" id="KW-1185">Reference proteome</keyword>
<protein>
    <submittedName>
        <fullName evidence="1">Uncharacterized protein</fullName>
    </submittedName>
</protein>
<dbReference type="EMBL" id="CP147846">
    <property type="protein sequence ID" value="WXG68088.1"/>
    <property type="molecule type" value="Genomic_DNA"/>
</dbReference>
<dbReference type="RefSeq" id="WP_338888071.1">
    <property type="nucleotide sequence ID" value="NZ_CP147846.1"/>
</dbReference>
<gene>
    <name evidence="1" type="ORF">WDS16_23200</name>
</gene>